<feature type="compositionally biased region" description="Low complexity" evidence="2">
    <location>
        <begin position="104"/>
        <end position="117"/>
    </location>
</feature>
<dbReference type="InterPro" id="IPR036047">
    <property type="entry name" value="F-box-like_dom_sf"/>
</dbReference>
<dbReference type="InterPro" id="IPR045464">
    <property type="entry name" value="Hrt3/FBXO9_C"/>
</dbReference>
<accession>A0A316YG97</accession>
<feature type="region of interest" description="Disordered" evidence="2">
    <location>
        <begin position="373"/>
        <end position="392"/>
    </location>
</feature>
<feature type="compositionally biased region" description="Polar residues" evidence="2">
    <location>
        <begin position="24"/>
        <end position="34"/>
    </location>
</feature>
<feature type="compositionally biased region" description="Acidic residues" evidence="2">
    <location>
        <begin position="38"/>
        <end position="57"/>
    </location>
</feature>
<dbReference type="Gene3D" id="1.20.1280.50">
    <property type="match status" value="1"/>
</dbReference>
<dbReference type="GO" id="GO:0019005">
    <property type="term" value="C:SCF ubiquitin ligase complex"/>
    <property type="evidence" value="ECO:0007669"/>
    <property type="project" value="TreeGrafter"/>
</dbReference>
<feature type="compositionally biased region" description="Acidic residues" evidence="2">
    <location>
        <begin position="138"/>
        <end position="155"/>
    </location>
</feature>
<feature type="domain" description="F-box protein Hrt3/FBXO9 C-terminal" evidence="3">
    <location>
        <begin position="559"/>
        <end position="718"/>
    </location>
</feature>
<reference evidence="4 5" key="1">
    <citation type="journal article" date="2018" name="Mol. Biol. Evol.">
        <title>Broad Genomic Sampling Reveals a Smut Pathogenic Ancestry of the Fungal Clade Ustilaginomycotina.</title>
        <authorList>
            <person name="Kijpornyongpan T."/>
            <person name="Mondo S.J."/>
            <person name="Barry K."/>
            <person name="Sandor L."/>
            <person name="Lee J."/>
            <person name="Lipzen A."/>
            <person name="Pangilinan J."/>
            <person name="LaButti K."/>
            <person name="Hainaut M."/>
            <person name="Henrissat B."/>
            <person name="Grigoriev I.V."/>
            <person name="Spatafora J.W."/>
            <person name="Aime M.C."/>
        </authorList>
    </citation>
    <scope>NUCLEOTIDE SEQUENCE [LARGE SCALE GENOMIC DNA]</scope>
    <source>
        <strain evidence="4 5">MCA 4198</strain>
    </source>
</reference>
<feature type="region of interest" description="Disordered" evidence="2">
    <location>
        <begin position="1"/>
        <end position="256"/>
    </location>
</feature>
<dbReference type="EMBL" id="KZ819638">
    <property type="protein sequence ID" value="PWN88437.1"/>
    <property type="molecule type" value="Genomic_DNA"/>
</dbReference>
<dbReference type="PANTHER" id="PTHR12874:SF9">
    <property type="entry name" value="F-BOX ONLY PROTEIN 48"/>
    <property type="match status" value="1"/>
</dbReference>
<dbReference type="Proteomes" id="UP000245768">
    <property type="component" value="Unassembled WGS sequence"/>
</dbReference>
<keyword evidence="1" id="KW-0833">Ubl conjugation pathway</keyword>
<dbReference type="AlphaFoldDB" id="A0A316YG97"/>
<evidence type="ECO:0000256" key="1">
    <source>
        <dbReference type="ARBA" id="ARBA00022786"/>
    </source>
</evidence>
<gene>
    <name evidence="4" type="ORF">FA10DRAFT_268629</name>
</gene>
<dbReference type="GO" id="GO:0031146">
    <property type="term" value="P:SCF-dependent proteasomal ubiquitin-dependent protein catabolic process"/>
    <property type="evidence" value="ECO:0007669"/>
    <property type="project" value="TreeGrafter"/>
</dbReference>
<evidence type="ECO:0000313" key="5">
    <source>
        <dbReference type="Proteomes" id="UP000245768"/>
    </source>
</evidence>
<proteinExistence type="predicted"/>
<name>A0A316YG97_9BASI</name>
<keyword evidence="5" id="KW-1185">Reference proteome</keyword>
<dbReference type="GO" id="GO:0005737">
    <property type="term" value="C:cytoplasm"/>
    <property type="evidence" value="ECO:0007669"/>
    <property type="project" value="TreeGrafter"/>
</dbReference>
<dbReference type="SUPFAM" id="SSF81383">
    <property type="entry name" value="F-box domain"/>
    <property type="match status" value="1"/>
</dbReference>
<feature type="region of interest" description="Disordered" evidence="2">
    <location>
        <begin position="465"/>
        <end position="500"/>
    </location>
</feature>
<dbReference type="OrthoDB" id="2117972at2759"/>
<dbReference type="InParanoid" id="A0A316YG97"/>
<feature type="compositionally biased region" description="Polar residues" evidence="2">
    <location>
        <begin position="162"/>
        <end position="187"/>
    </location>
</feature>
<feature type="compositionally biased region" description="Basic and acidic residues" evidence="2">
    <location>
        <begin position="228"/>
        <end position="245"/>
    </location>
</feature>
<dbReference type="Pfam" id="PF19270">
    <property type="entry name" value="FBO_C"/>
    <property type="match status" value="1"/>
</dbReference>
<dbReference type="RefSeq" id="XP_025375635.1">
    <property type="nucleotide sequence ID" value="XM_025522406.1"/>
</dbReference>
<feature type="compositionally biased region" description="Basic and acidic residues" evidence="2">
    <location>
        <begin position="71"/>
        <end position="92"/>
    </location>
</feature>
<evidence type="ECO:0000313" key="4">
    <source>
        <dbReference type="EMBL" id="PWN88437.1"/>
    </source>
</evidence>
<evidence type="ECO:0000256" key="2">
    <source>
        <dbReference type="SAM" id="MobiDB-lite"/>
    </source>
</evidence>
<dbReference type="PANTHER" id="PTHR12874">
    <property type="entry name" value="F-BOX ONLY PROTEIN 48-RELATED"/>
    <property type="match status" value="1"/>
</dbReference>
<feature type="compositionally biased region" description="Low complexity" evidence="2">
    <location>
        <begin position="203"/>
        <end position="216"/>
    </location>
</feature>
<evidence type="ECO:0000259" key="3">
    <source>
        <dbReference type="Pfam" id="PF19270"/>
    </source>
</evidence>
<sequence>MDRQVASLQIGEEGIEERGALASANETPVRSRGSTPEPEAEQEQEQEQEQEAEEAEDGPVTGRAEAAPGERTAEERDTDELARFRREWENEVRRRRGAGGDGQGSSSSSGGSKGWSSTEYRRAARRFGRQTASADEALKEEEEEAQQADEEQGLSEDERPHSPSTIQETLQKNGASDRAQAQASLSSQHRRYRQAGQQKLNSSLAASRRQAALDAQNDALKQAADGGGDEHDNDAADAADGKEGAGESTMPKNAPIRLMRSSVEAYARAVENERRGKLDDALLFYRRAFRLDSNADRLYQRAATLISASLDGESPSDAKRRGTAKDQLIATPEVVERVKAALDIDDYRYKAIMKRKELEQAEAGEKVQQAHARTEEDAVLEGEPGDDAESAAAAVGTDHLSRLIYRLSIGGGGERDFSLVKFEPADEEQPEQLQINKLPDEVLLHIISLVAQPNGRRGAKIVRPGEATAPRHASNETEEAPSDAQAKAATADVDHRRQRGPPGVGIVLAGPDYISVEQLARVCWKFRLLTRSWGVWRSIVRETYYPPQIPAKVKLAQLVQEHDDDWRTTFVEQPRLRLNGAYIASYHYTRPGMHEDNVWIRVVHVVEFYRTLRFLPDGRTLSLLTTDAPSETVRKMEPSLKSKGFAIGRWSLHPKGLDDDAEAGRPPGPKVVVEDLKDRTMQRYSFRIVLRLTRTRRGLWNRLEILEYESLNLVSGETLPLPQTHQKPFHFSPVRSYGI</sequence>
<protein>
    <recommendedName>
        <fullName evidence="3">F-box protein Hrt3/FBXO9 C-terminal domain-containing protein</fullName>
    </recommendedName>
</protein>
<dbReference type="GeneID" id="37044322"/>
<dbReference type="STRING" id="215250.A0A316YG97"/>
<organism evidence="4 5">
    <name type="scientific">Acaromyces ingoldii</name>
    <dbReference type="NCBI Taxonomy" id="215250"/>
    <lineage>
        <taxon>Eukaryota</taxon>
        <taxon>Fungi</taxon>
        <taxon>Dikarya</taxon>
        <taxon>Basidiomycota</taxon>
        <taxon>Ustilaginomycotina</taxon>
        <taxon>Exobasidiomycetes</taxon>
        <taxon>Exobasidiales</taxon>
        <taxon>Cryptobasidiaceae</taxon>
        <taxon>Acaromyces</taxon>
    </lineage>
</organism>
<feature type="compositionally biased region" description="Acidic residues" evidence="2">
    <location>
        <begin position="377"/>
        <end position="389"/>
    </location>
</feature>